<evidence type="ECO:0000259" key="6">
    <source>
        <dbReference type="PROSITE" id="PS51160"/>
    </source>
</evidence>
<dbReference type="PANTHER" id="PTHR47268">
    <property type="entry name" value="ACYLPHOSPHATASE"/>
    <property type="match status" value="1"/>
</dbReference>
<comment type="similarity">
    <text evidence="1 5">Belongs to the acylphosphatase family.</text>
</comment>
<organism evidence="7 8">
    <name type="scientific">Candidatus Woykebacteria bacterium GWA1_44_8</name>
    <dbReference type="NCBI Taxonomy" id="1802591"/>
    <lineage>
        <taxon>Bacteria</taxon>
        <taxon>Candidatus Woykeibacteriota</taxon>
    </lineage>
</organism>
<dbReference type="GO" id="GO:0003998">
    <property type="term" value="F:acylphosphatase activity"/>
    <property type="evidence" value="ECO:0007669"/>
    <property type="project" value="UniProtKB-EC"/>
</dbReference>
<dbReference type="PROSITE" id="PS00151">
    <property type="entry name" value="ACYLPHOSPHATASE_2"/>
    <property type="match status" value="1"/>
</dbReference>
<dbReference type="InterPro" id="IPR017968">
    <property type="entry name" value="Acylphosphatase_CS"/>
</dbReference>
<evidence type="ECO:0000256" key="1">
    <source>
        <dbReference type="ARBA" id="ARBA00005614"/>
    </source>
</evidence>
<sequence>MERVHLVIIGEVQAVGFRFTAIEVARDLGLTGWVKNNPDGSVEIVAEGPKEKLENLLTWAKTGPPLARIEDVKIEWQQATGEFGDFTAKY</sequence>
<dbReference type="SUPFAM" id="SSF54975">
    <property type="entry name" value="Acylphosphatase/BLUF domain-like"/>
    <property type="match status" value="1"/>
</dbReference>
<protein>
    <recommendedName>
        <fullName evidence="2 4">acylphosphatase</fullName>
        <ecNumber evidence="2 4">3.6.1.7</ecNumber>
    </recommendedName>
</protein>
<evidence type="ECO:0000256" key="3">
    <source>
        <dbReference type="ARBA" id="ARBA00047645"/>
    </source>
</evidence>
<dbReference type="InterPro" id="IPR036046">
    <property type="entry name" value="Acylphosphatase-like_dom_sf"/>
</dbReference>
<feature type="active site" evidence="4">
    <location>
        <position position="36"/>
    </location>
</feature>
<dbReference type="AlphaFoldDB" id="A0A1G1W4I1"/>
<dbReference type="PRINTS" id="PR00112">
    <property type="entry name" value="ACYLPHPHTASE"/>
</dbReference>
<evidence type="ECO:0000256" key="4">
    <source>
        <dbReference type="PROSITE-ProRule" id="PRU00520"/>
    </source>
</evidence>
<evidence type="ECO:0000313" key="7">
    <source>
        <dbReference type="EMBL" id="OGY22582.1"/>
    </source>
</evidence>
<dbReference type="STRING" id="1802591.A2113_04525"/>
<dbReference type="PANTHER" id="PTHR47268:SF4">
    <property type="entry name" value="ACYLPHOSPHATASE"/>
    <property type="match status" value="1"/>
</dbReference>
<comment type="caution">
    <text evidence="7">The sequence shown here is derived from an EMBL/GenBank/DDBJ whole genome shotgun (WGS) entry which is preliminary data.</text>
</comment>
<evidence type="ECO:0000256" key="2">
    <source>
        <dbReference type="ARBA" id="ARBA00012150"/>
    </source>
</evidence>
<dbReference type="InterPro" id="IPR020456">
    <property type="entry name" value="Acylphosphatase"/>
</dbReference>
<evidence type="ECO:0000256" key="5">
    <source>
        <dbReference type="RuleBase" id="RU004168"/>
    </source>
</evidence>
<reference evidence="7 8" key="1">
    <citation type="journal article" date="2016" name="Nat. Commun.">
        <title>Thousands of microbial genomes shed light on interconnected biogeochemical processes in an aquifer system.</title>
        <authorList>
            <person name="Anantharaman K."/>
            <person name="Brown C.T."/>
            <person name="Hug L.A."/>
            <person name="Sharon I."/>
            <person name="Castelle C.J."/>
            <person name="Probst A.J."/>
            <person name="Thomas B.C."/>
            <person name="Singh A."/>
            <person name="Wilkins M.J."/>
            <person name="Karaoz U."/>
            <person name="Brodie E.L."/>
            <person name="Williams K.H."/>
            <person name="Hubbard S.S."/>
            <person name="Banfield J.F."/>
        </authorList>
    </citation>
    <scope>NUCLEOTIDE SEQUENCE [LARGE SCALE GENOMIC DNA]</scope>
</reference>
<dbReference type="Gene3D" id="3.30.70.100">
    <property type="match status" value="1"/>
</dbReference>
<accession>A0A1G1W4I1</accession>
<evidence type="ECO:0000313" key="8">
    <source>
        <dbReference type="Proteomes" id="UP000176299"/>
    </source>
</evidence>
<dbReference type="InterPro" id="IPR001792">
    <property type="entry name" value="Acylphosphatase-like_dom"/>
</dbReference>
<gene>
    <name evidence="7" type="ORF">A2113_04525</name>
</gene>
<feature type="domain" description="Acylphosphatase-like" evidence="6">
    <location>
        <begin position="3"/>
        <end position="90"/>
    </location>
</feature>
<dbReference type="Proteomes" id="UP000176299">
    <property type="component" value="Unassembled WGS sequence"/>
</dbReference>
<dbReference type="PROSITE" id="PS51160">
    <property type="entry name" value="ACYLPHOSPHATASE_3"/>
    <property type="match status" value="1"/>
</dbReference>
<comment type="catalytic activity">
    <reaction evidence="3 4">
        <text>an acyl phosphate + H2O = a carboxylate + phosphate + H(+)</text>
        <dbReference type="Rhea" id="RHEA:14965"/>
        <dbReference type="ChEBI" id="CHEBI:15377"/>
        <dbReference type="ChEBI" id="CHEBI:15378"/>
        <dbReference type="ChEBI" id="CHEBI:29067"/>
        <dbReference type="ChEBI" id="CHEBI:43474"/>
        <dbReference type="ChEBI" id="CHEBI:59918"/>
        <dbReference type="EC" id="3.6.1.7"/>
    </reaction>
</comment>
<proteinExistence type="inferred from homology"/>
<keyword evidence="4" id="KW-0378">Hydrolase</keyword>
<name>A0A1G1W4I1_9BACT</name>
<feature type="active site" evidence="4">
    <location>
        <position position="18"/>
    </location>
</feature>
<dbReference type="Pfam" id="PF00708">
    <property type="entry name" value="Acylphosphatase"/>
    <property type="match status" value="1"/>
</dbReference>
<dbReference type="EMBL" id="MHCN01000004">
    <property type="protein sequence ID" value="OGY22582.1"/>
    <property type="molecule type" value="Genomic_DNA"/>
</dbReference>
<dbReference type="EC" id="3.6.1.7" evidence="2 4"/>